<dbReference type="AlphaFoldDB" id="A0A182N8I7"/>
<keyword evidence="2" id="KW-1185">Reference proteome</keyword>
<evidence type="ECO:0000313" key="1">
    <source>
        <dbReference type="EnsemblMetazoa" id="ADIR003961-PA"/>
    </source>
</evidence>
<name>A0A182N8I7_9DIPT</name>
<dbReference type="EnsemblMetazoa" id="ADIR003961-RA">
    <property type="protein sequence ID" value="ADIR003961-PA"/>
    <property type="gene ID" value="ADIR003961"/>
</dbReference>
<dbReference type="Proteomes" id="UP000075884">
    <property type="component" value="Unassembled WGS sequence"/>
</dbReference>
<reference evidence="1" key="2">
    <citation type="submission" date="2020-05" db="UniProtKB">
        <authorList>
            <consortium name="EnsemblMetazoa"/>
        </authorList>
    </citation>
    <scope>IDENTIFICATION</scope>
    <source>
        <strain evidence="1">WRAIR2</strain>
    </source>
</reference>
<sequence>QHHKNSRTFQLCRAPVFSWKAQSSIVGPFGTDRQGRTAAGSAAPAMAEDHFYAVEYVSESWQDDGWLFEGLPSFSAETIAPTDVVPSVDGIVILKEPFALGECATEADIESDLFGDDENVANLTVDTETAEIVEKMILNEFWTDENVEDDETDGPDTFFLSEAPSDHILAPPREQILLEVVHEDAFTVPGDLPAPPDVVIVKTRSGRVSKPTAYLAKDARRLVQAEASEAAEIAVQVANTPPTAGGTAVDSAKRTPCVADEYRCATCGKMYVGRRIQRHLRDNPGHKTMQQVAQEQWAAASDQQAGHGWEQFWLRTLQEHQLGQGGPLAAGEQGRRLALALSALVRAVRKTYPPAMVPCTAQTDGAMYVDEYMADLLAARAGFYRIEPTASNQTC</sequence>
<organism evidence="1 2">
    <name type="scientific">Anopheles dirus</name>
    <dbReference type="NCBI Taxonomy" id="7168"/>
    <lineage>
        <taxon>Eukaryota</taxon>
        <taxon>Metazoa</taxon>
        <taxon>Ecdysozoa</taxon>
        <taxon>Arthropoda</taxon>
        <taxon>Hexapoda</taxon>
        <taxon>Insecta</taxon>
        <taxon>Pterygota</taxon>
        <taxon>Neoptera</taxon>
        <taxon>Endopterygota</taxon>
        <taxon>Diptera</taxon>
        <taxon>Nematocera</taxon>
        <taxon>Culicoidea</taxon>
        <taxon>Culicidae</taxon>
        <taxon>Anophelinae</taxon>
        <taxon>Anopheles</taxon>
    </lineage>
</organism>
<protein>
    <submittedName>
        <fullName evidence="1">Uncharacterized protein</fullName>
    </submittedName>
</protein>
<proteinExistence type="predicted"/>
<accession>A0A182N8I7</accession>
<reference evidence="2" key="1">
    <citation type="submission" date="2013-03" db="EMBL/GenBank/DDBJ databases">
        <title>The Genome Sequence of Anopheles dirus WRAIR2.</title>
        <authorList>
            <consortium name="The Broad Institute Genomics Platform"/>
            <person name="Neafsey D.E."/>
            <person name="Walton C."/>
            <person name="Walker B."/>
            <person name="Young S.K."/>
            <person name="Zeng Q."/>
            <person name="Gargeya S."/>
            <person name="Fitzgerald M."/>
            <person name="Haas B."/>
            <person name="Abouelleil A."/>
            <person name="Allen A.W."/>
            <person name="Alvarado L."/>
            <person name="Arachchi H.M."/>
            <person name="Berlin A.M."/>
            <person name="Chapman S.B."/>
            <person name="Gainer-Dewar J."/>
            <person name="Goldberg J."/>
            <person name="Griggs A."/>
            <person name="Gujja S."/>
            <person name="Hansen M."/>
            <person name="Howarth C."/>
            <person name="Imamovic A."/>
            <person name="Ireland A."/>
            <person name="Larimer J."/>
            <person name="McCowan C."/>
            <person name="Murphy C."/>
            <person name="Pearson M."/>
            <person name="Poon T.W."/>
            <person name="Priest M."/>
            <person name="Roberts A."/>
            <person name="Saif S."/>
            <person name="Shea T."/>
            <person name="Sisk P."/>
            <person name="Sykes S."/>
            <person name="Wortman J."/>
            <person name="Nusbaum C."/>
            <person name="Birren B."/>
        </authorList>
    </citation>
    <scope>NUCLEOTIDE SEQUENCE [LARGE SCALE GENOMIC DNA]</scope>
    <source>
        <strain evidence="2">WRAIR2</strain>
    </source>
</reference>
<dbReference type="STRING" id="7168.A0A182N8I7"/>
<evidence type="ECO:0000313" key="2">
    <source>
        <dbReference type="Proteomes" id="UP000075884"/>
    </source>
</evidence>
<dbReference type="VEuPathDB" id="VectorBase:ADIR003961"/>